<keyword evidence="2" id="KW-0067">ATP-binding</keyword>
<evidence type="ECO:0000259" key="5">
    <source>
        <dbReference type="Pfam" id="PF08544"/>
    </source>
</evidence>
<dbReference type="InterPro" id="IPR020568">
    <property type="entry name" value="Ribosomal_Su5_D2-typ_SF"/>
</dbReference>
<dbReference type="InterPro" id="IPR053205">
    <property type="entry name" value="GHMP_kinase_L-arabinokinase"/>
</dbReference>
<dbReference type="InterPro" id="IPR006204">
    <property type="entry name" value="GHMP_kinase_N_dom"/>
</dbReference>
<protein>
    <submittedName>
        <fullName evidence="7">G3313 protein</fullName>
    </submittedName>
</protein>
<organism evidence="7 8">
    <name type="scientific">Coccomyxa viridis</name>
    <dbReference type="NCBI Taxonomy" id="1274662"/>
    <lineage>
        <taxon>Eukaryota</taxon>
        <taxon>Viridiplantae</taxon>
        <taxon>Chlorophyta</taxon>
        <taxon>core chlorophytes</taxon>
        <taxon>Trebouxiophyceae</taxon>
        <taxon>Trebouxiophyceae incertae sedis</taxon>
        <taxon>Coccomyxaceae</taxon>
        <taxon>Coccomyxa</taxon>
    </lineage>
</organism>
<dbReference type="PANTHER" id="PTHR38134">
    <property type="entry name" value="SLR1395 PROTEIN"/>
    <property type="match status" value="1"/>
</dbReference>
<evidence type="ECO:0000313" key="8">
    <source>
        <dbReference type="Proteomes" id="UP001497392"/>
    </source>
</evidence>
<proteinExistence type="predicted"/>
<feature type="region of interest" description="Disordered" evidence="3">
    <location>
        <begin position="365"/>
        <end position="394"/>
    </location>
</feature>
<evidence type="ECO:0000256" key="3">
    <source>
        <dbReference type="SAM" id="MobiDB-lite"/>
    </source>
</evidence>
<dbReference type="Pfam" id="PF00288">
    <property type="entry name" value="GHMP_kinases_N"/>
    <property type="match status" value="1"/>
</dbReference>
<dbReference type="InterPro" id="IPR019539">
    <property type="entry name" value="GalKase_N"/>
</dbReference>
<feature type="domain" description="Galactokinase N-terminal" evidence="6">
    <location>
        <begin position="520"/>
        <end position="560"/>
    </location>
</feature>
<dbReference type="SUPFAM" id="SSF55060">
    <property type="entry name" value="GHMP Kinase, C-terminal domain"/>
    <property type="match status" value="1"/>
</dbReference>
<dbReference type="SUPFAM" id="SSF53756">
    <property type="entry name" value="UDP-Glycosyltransferase/glycogen phosphorylase"/>
    <property type="match status" value="1"/>
</dbReference>
<evidence type="ECO:0000259" key="6">
    <source>
        <dbReference type="Pfam" id="PF10509"/>
    </source>
</evidence>
<accession>A0ABP1FMH2</accession>
<dbReference type="PANTHER" id="PTHR38134:SF2">
    <property type="entry name" value="GALACTOKINASE"/>
    <property type="match status" value="1"/>
</dbReference>
<dbReference type="Pfam" id="PF08544">
    <property type="entry name" value="GHMP_kinases_C"/>
    <property type="match status" value="1"/>
</dbReference>
<dbReference type="Gene3D" id="3.30.230.10">
    <property type="match status" value="1"/>
</dbReference>
<feature type="domain" description="GHMP kinase C-terminal" evidence="5">
    <location>
        <begin position="888"/>
        <end position="980"/>
    </location>
</feature>
<dbReference type="InterPro" id="IPR036554">
    <property type="entry name" value="GHMP_kinase_C_sf"/>
</dbReference>
<dbReference type="EMBL" id="CAXHTA020000005">
    <property type="protein sequence ID" value="CAL5221170.1"/>
    <property type="molecule type" value="Genomic_DNA"/>
</dbReference>
<reference evidence="7 8" key="1">
    <citation type="submission" date="2024-06" db="EMBL/GenBank/DDBJ databases">
        <authorList>
            <person name="Kraege A."/>
            <person name="Thomma B."/>
        </authorList>
    </citation>
    <scope>NUCLEOTIDE SEQUENCE [LARGE SCALE GENOMIC DNA]</scope>
</reference>
<evidence type="ECO:0000256" key="1">
    <source>
        <dbReference type="ARBA" id="ARBA00022741"/>
    </source>
</evidence>
<gene>
    <name evidence="7" type="primary">g3313</name>
    <name evidence="7" type="ORF">VP750_LOCUS2829</name>
</gene>
<sequence length="1018" mass="110022">MADEQSTEPICRVLLELGHSVTVITGAPAGIFIRELRSACLAVRKAALDFGAKQKDAFSVDMAASLEGYRKIAGGAHRATLLETEQAWLAAVKPDLVVSDIVPLACAAAAAVGIPCVCISNFSWDFIYTQYLVSGQSGCSGYRDMLFQASTLHMLDIAEDYACADLILRLPGHAPMPAFQETEDVPLVVRHARKSRQQVFQEYGLPEDQHMAVFIYGGQPPGEWRLREECLPKGWTCIVCAAGSPPGGAPLPPNFILAPADAYTPDLIAASDALIGKIGYGTVSECLAHGKPLVFVRRDYFNEEPFLRRLLQIHHAAVEIRRRDFSEGNWAPFLIAASELEVTFSAPTDGAEVVARRLQKVARTHSIHDMSASTSEQQLAGTPRGQSGQTERAGSVRLRDAIVWGYIMQRPDARTKVEVPEWYTAGFMPPETQSSSFERDMAGLDLNRRSEQAEHAAPHLEHWEVLSGGDHLPECRDTVDFLYDLMRLDEDSASDSNSPSRPAHELPERRAAKGLFRWEDPVHVARAPGRLDVMGGIADYSGSLVLQLPLAEACHVAVQRHSLSQQRVWRHMEVRHEGDGGPKPALRIVSLHADLTDRGPTFDMDLSELERDGQPISYAEARQYFKRDPAHSWAAYVAGTLVVLMRELGVPFSDGLSILVSSAVPEGKGVSSSAAVEVATMQALAAAHDIQLEGRQLALLCQKVENCVVGAPCGVMDQMTSALGQAGALLALRCQPAEMLDPVALPPSIRVWGIDSGIRHSVGGLDYGTVRAGAFMGLQLMSNLEDGLSRQSSFREAARPCRESMENGNSNQALGNGYLANVAPSEFAGIYEEELPVSISGKEWLAAHDEHWDNATQVDPGTTYLVRQPTAHPIHENWRVELFRQLLMLPSLGTEQLKLLGEIMYQSHASYGRCGLGSDGTDRIVALVHDEAAAAALRGEAPALYGAKITGGGSGGTVCVLSANSAAGEGAVQRVVERYAKSMGGYCATVFSGSSPGAVAFGVLHVKRKGSFRPAATS</sequence>
<comment type="caution">
    <text evidence="7">The sequence shown here is derived from an EMBL/GenBank/DDBJ whole genome shotgun (WGS) entry which is preliminary data.</text>
</comment>
<keyword evidence="1" id="KW-0547">Nucleotide-binding</keyword>
<dbReference type="Gene3D" id="3.40.50.2000">
    <property type="entry name" value="Glycogen Phosphorylase B"/>
    <property type="match status" value="2"/>
</dbReference>
<feature type="compositionally biased region" description="Polar residues" evidence="3">
    <location>
        <begin position="371"/>
        <end position="392"/>
    </location>
</feature>
<dbReference type="Gene3D" id="3.30.70.890">
    <property type="entry name" value="GHMP kinase, C-terminal domain"/>
    <property type="match status" value="1"/>
</dbReference>
<dbReference type="Proteomes" id="UP001497392">
    <property type="component" value="Unassembled WGS sequence"/>
</dbReference>
<dbReference type="Pfam" id="PF10509">
    <property type="entry name" value="GalKase_gal_bdg"/>
    <property type="match status" value="1"/>
</dbReference>
<dbReference type="InterPro" id="IPR013750">
    <property type="entry name" value="GHMP_kinase_C_dom"/>
</dbReference>
<feature type="domain" description="GHMP kinase N-terminal" evidence="4">
    <location>
        <begin position="636"/>
        <end position="724"/>
    </location>
</feature>
<dbReference type="InterPro" id="IPR014721">
    <property type="entry name" value="Ribsml_uS5_D2-typ_fold_subgr"/>
</dbReference>
<dbReference type="PRINTS" id="PR00959">
    <property type="entry name" value="MEVGALKINASE"/>
</dbReference>
<evidence type="ECO:0000313" key="7">
    <source>
        <dbReference type="EMBL" id="CAL5221170.1"/>
    </source>
</evidence>
<evidence type="ECO:0000259" key="4">
    <source>
        <dbReference type="Pfam" id="PF00288"/>
    </source>
</evidence>
<dbReference type="SUPFAM" id="SSF54211">
    <property type="entry name" value="Ribosomal protein S5 domain 2-like"/>
    <property type="match status" value="1"/>
</dbReference>
<keyword evidence="8" id="KW-1185">Reference proteome</keyword>
<name>A0ABP1FMH2_9CHLO</name>
<evidence type="ECO:0000256" key="2">
    <source>
        <dbReference type="ARBA" id="ARBA00022840"/>
    </source>
</evidence>